<dbReference type="InterPro" id="IPR037151">
    <property type="entry name" value="AlkB-like_sf"/>
</dbReference>
<dbReference type="PANTHER" id="PTHR16557">
    <property type="entry name" value="ALKYLATED DNA REPAIR PROTEIN ALKB-RELATED"/>
    <property type="match status" value="1"/>
</dbReference>
<name>X0VCJ7_9ZZZZ</name>
<feature type="domain" description="Fe2OG dioxygenase" evidence="6">
    <location>
        <begin position="93"/>
        <end position="194"/>
    </location>
</feature>
<dbReference type="GO" id="GO:0035516">
    <property type="term" value="F:broad specificity oxidative DNA demethylase activity"/>
    <property type="evidence" value="ECO:0007669"/>
    <property type="project" value="TreeGrafter"/>
</dbReference>
<evidence type="ECO:0000313" key="7">
    <source>
        <dbReference type="EMBL" id="GAG10223.1"/>
    </source>
</evidence>
<protein>
    <recommendedName>
        <fullName evidence="6">Fe2OG dioxygenase domain-containing protein</fullName>
    </recommendedName>
</protein>
<dbReference type="PANTHER" id="PTHR16557:SF2">
    <property type="entry name" value="NUCLEIC ACID DIOXYGENASE ALKBH1"/>
    <property type="match status" value="1"/>
</dbReference>
<comment type="cofactor">
    <cofactor evidence="1">
        <name>Fe(2+)</name>
        <dbReference type="ChEBI" id="CHEBI:29033"/>
    </cofactor>
</comment>
<evidence type="ECO:0000256" key="3">
    <source>
        <dbReference type="ARBA" id="ARBA00022964"/>
    </source>
</evidence>
<dbReference type="SUPFAM" id="SSF51197">
    <property type="entry name" value="Clavaminate synthase-like"/>
    <property type="match status" value="1"/>
</dbReference>
<dbReference type="GO" id="GO:0035513">
    <property type="term" value="P:oxidative RNA demethylation"/>
    <property type="evidence" value="ECO:0007669"/>
    <property type="project" value="TreeGrafter"/>
</dbReference>
<keyword evidence="5" id="KW-0408">Iron</keyword>
<dbReference type="Gene3D" id="2.60.120.590">
    <property type="entry name" value="Alpha-ketoglutarate-dependent dioxygenase AlkB-like"/>
    <property type="match status" value="1"/>
</dbReference>
<keyword evidence="3" id="KW-0223">Dioxygenase</keyword>
<dbReference type="GO" id="GO:0005737">
    <property type="term" value="C:cytoplasm"/>
    <property type="evidence" value="ECO:0007669"/>
    <property type="project" value="TreeGrafter"/>
</dbReference>
<organism evidence="7">
    <name type="scientific">marine sediment metagenome</name>
    <dbReference type="NCBI Taxonomy" id="412755"/>
    <lineage>
        <taxon>unclassified sequences</taxon>
        <taxon>metagenomes</taxon>
        <taxon>ecological metagenomes</taxon>
    </lineage>
</organism>
<gene>
    <name evidence="7" type="ORF">S01H1_42874</name>
</gene>
<evidence type="ECO:0000256" key="1">
    <source>
        <dbReference type="ARBA" id="ARBA00001954"/>
    </source>
</evidence>
<dbReference type="AlphaFoldDB" id="X0VCJ7"/>
<evidence type="ECO:0000256" key="2">
    <source>
        <dbReference type="ARBA" id="ARBA00022723"/>
    </source>
</evidence>
<evidence type="ECO:0000259" key="6">
    <source>
        <dbReference type="PROSITE" id="PS51471"/>
    </source>
</evidence>
<dbReference type="EMBL" id="BARS01027285">
    <property type="protein sequence ID" value="GAG10223.1"/>
    <property type="molecule type" value="Genomic_DNA"/>
</dbReference>
<dbReference type="InterPro" id="IPR005123">
    <property type="entry name" value="Oxoglu/Fe-dep_dioxygenase_dom"/>
</dbReference>
<evidence type="ECO:0000256" key="4">
    <source>
        <dbReference type="ARBA" id="ARBA00023002"/>
    </source>
</evidence>
<proteinExistence type="predicted"/>
<comment type="caution">
    <text evidence="7">The sequence shown here is derived from an EMBL/GenBank/DDBJ whole genome shotgun (WGS) entry which is preliminary data.</text>
</comment>
<keyword evidence="2" id="KW-0479">Metal-binding</keyword>
<sequence length="194" mass="21473">MTEARDTIRETLTPATQITIREQVRATLDRSPLVRPTTPNGMAMRVRVSAAGRFGWVGDGAYRYDEADSRGKPWPPIPELWKAIADRVAGPHAWDCAIVNWYDEDASLGWHRDQSERDTSLPIVTISLGDSCSWAIRADEGGPVSRCRLETGDVTLLAGETRGYFHTIERLIAAPLFSPLSKRGRLSVTIRVAG</sequence>
<dbReference type="Pfam" id="PF13532">
    <property type="entry name" value="2OG-FeII_Oxy_2"/>
    <property type="match status" value="1"/>
</dbReference>
<dbReference type="GO" id="GO:0008198">
    <property type="term" value="F:ferrous iron binding"/>
    <property type="evidence" value="ECO:0007669"/>
    <property type="project" value="TreeGrafter"/>
</dbReference>
<evidence type="ECO:0000256" key="5">
    <source>
        <dbReference type="ARBA" id="ARBA00023004"/>
    </source>
</evidence>
<keyword evidence="4" id="KW-0560">Oxidoreductase</keyword>
<accession>X0VCJ7</accession>
<dbReference type="PROSITE" id="PS51471">
    <property type="entry name" value="FE2OG_OXY"/>
    <property type="match status" value="1"/>
</dbReference>
<dbReference type="InterPro" id="IPR027450">
    <property type="entry name" value="AlkB-like"/>
</dbReference>
<dbReference type="InterPro" id="IPR004574">
    <property type="entry name" value="Alkb"/>
</dbReference>
<reference evidence="7" key="1">
    <citation type="journal article" date="2014" name="Front. Microbiol.">
        <title>High frequency of phylogenetically diverse reductive dehalogenase-homologous genes in deep subseafloor sedimentary metagenomes.</title>
        <authorList>
            <person name="Kawai M."/>
            <person name="Futagami T."/>
            <person name="Toyoda A."/>
            <person name="Takaki Y."/>
            <person name="Nishi S."/>
            <person name="Hori S."/>
            <person name="Arai W."/>
            <person name="Tsubouchi T."/>
            <person name="Morono Y."/>
            <person name="Uchiyama I."/>
            <person name="Ito T."/>
            <person name="Fujiyama A."/>
            <person name="Inagaki F."/>
            <person name="Takami H."/>
        </authorList>
    </citation>
    <scope>NUCLEOTIDE SEQUENCE</scope>
    <source>
        <strain evidence="7">Expedition CK06-06</strain>
    </source>
</reference>
<dbReference type="GO" id="GO:0035515">
    <property type="term" value="F:oxidative RNA demethylase activity"/>
    <property type="evidence" value="ECO:0007669"/>
    <property type="project" value="TreeGrafter"/>
</dbReference>